<evidence type="ECO:0000256" key="3">
    <source>
        <dbReference type="ARBA" id="ARBA00022801"/>
    </source>
</evidence>
<keyword evidence="12" id="KW-1185">Reference proteome</keyword>
<dbReference type="InterPro" id="IPR013737">
    <property type="entry name" value="Bac_rhamnosid_N"/>
</dbReference>
<feature type="domain" description="Bacterial alpha-L-rhamnosidase N-terminal" evidence="8">
    <location>
        <begin position="170"/>
        <end position="335"/>
    </location>
</feature>
<feature type="signal peptide" evidence="6">
    <location>
        <begin position="1"/>
        <end position="30"/>
    </location>
</feature>
<keyword evidence="4" id="KW-0175">Coiled coil</keyword>
<evidence type="ECO:0000259" key="8">
    <source>
        <dbReference type="Pfam" id="PF08531"/>
    </source>
</evidence>
<reference evidence="11 12" key="1">
    <citation type="journal article" date="2019" name="Anaerobe">
        <title>Detection of Robinsoniella peoriensis in multiple bone samples of a trauma patient.</title>
        <authorList>
            <person name="Schrottner P."/>
            <person name="Hartwich K."/>
            <person name="Bunk B."/>
            <person name="Schober I."/>
            <person name="Helbig S."/>
            <person name="Rudolph W.W."/>
            <person name="Gunzer F."/>
        </authorList>
    </citation>
    <scope>NUCLEOTIDE SEQUENCE [LARGE SCALE GENOMIC DNA]</scope>
    <source>
        <strain evidence="11 12">DSM 106044</strain>
    </source>
</reference>
<evidence type="ECO:0000256" key="4">
    <source>
        <dbReference type="SAM" id="Coils"/>
    </source>
</evidence>
<keyword evidence="3" id="KW-0378">Hydrolase</keyword>
<evidence type="ECO:0000256" key="5">
    <source>
        <dbReference type="SAM" id="MobiDB-lite"/>
    </source>
</evidence>
<dbReference type="Gene3D" id="2.60.120.260">
    <property type="entry name" value="Galactose-binding domain-like"/>
    <property type="match status" value="2"/>
</dbReference>
<comment type="caution">
    <text evidence="11">The sequence shown here is derived from an EMBL/GenBank/DDBJ whole genome shotgun (WGS) entry which is preliminary data.</text>
</comment>
<proteinExistence type="predicted"/>
<dbReference type="InterPro" id="IPR036116">
    <property type="entry name" value="FN3_sf"/>
</dbReference>
<dbReference type="SUPFAM" id="SSF49265">
    <property type="entry name" value="Fibronectin type III"/>
    <property type="match status" value="1"/>
</dbReference>
<sequence length="1297" mass="142152" precursor="true">MKKKKLAAIFLAATMTATSAFGSMPAIAFAAEDTQVVNAKVDYMVNPVGLAKEDVKFSWAMTSSDTGAAQTAYQIVVCEGSADGAIVWDSGKVDGSESVGIPYGGNTALQDAARYYWTVTITDKDGNTAVSDPAYFETAGSIDGARWLYAGGANQAAPLFRKEMALDSSKTIVSARLYMTAMGIYQAYINGREVNSNVDDIFNPGWTAYEHYANYQTYDVTDLVQNGNNAIGVAVGGGWYQTAYQSNFAAVFGPDDKASERGILGKLVVTYDDGTSTVVNTDTNWKVSQDSPYTYDDFWNGEHYDANIAAKISGWNEAGYQDSGWNAADVTEYSGELHPNSKAAAVIRDEYEQKPIAGYTYDPANILNATGTSEGLTYGEVVREDVNVDNDITIKAGDKLILDMGQNMVGLTNAVMSGSKDTEVTFRFAEALNDGRDSDYVSDDNNGPMGSDGPDGSLYRIALRSAQCTDIYTMTGEDKEEYQQTFTYRGFRYVEVSATKDITLHSLRGRVITSVSDRTGYITTSDSDLNRFVENTIWSEMGNYLSIPIDCPQRNERAGWTGDAQLFAQSATLNFDVNAFLENYIDIMNDYAENSNNFYADVMPKNRAVDSKYCGWSDAGIIIPWVMYQQTGDISFIENSYDQMDAYMAAGEYNTMLYGDWLAYCGTRLPVMNVVYEIYDCVLMEKMSQLTGRADKAEQYREKYEELKESFIATYVDENYNLLTDNKDDFVLPFAKPKMSADNAQTGLLWALKLNLYTNDEMRDAFIKNLLINIENKDGKIRPGQDEDTLSVGFLGVNVILPILTDLGYGDVAYTLMLQDTDPSWLYAVKNGATTTWERWNSYSVKDGYGDSSMNSFNHYSYGASVEWMYNYMAGIKSDEANPGYKHFILQPTADPEGRIDFVNGSYDSMYGTIESLWTSDQGEMNSYTAVVPANTTATLYLNLDKNQVESLALPEGAVYAGRETRNGADCAKFELEAGSYSFEIQSKSNAAVIAAQEAQKAAEEARMAAEEARAAAEEAQTSAETAQKLAEEAQKKAENAVQTSGENSAAAALAKVAAEQAKKDAETAKGLAETAQTAAENAKTMAEDAQRAAEDAMNGSIDAQKKAEEARDAALQAKNTAVESKNAADKAVESAEAQVKLAEAAKDAAIAAKEDAVKAQAKAEEARKIAEAKAAEAEKALGEARQLKKEMENLLAKTKFEDVKATIKTASSSKKKQAKITWKRVKGADGYQIQYAVKSNFKGKKTLTVKGTRASVKTIKKLKSKKTYFVRIRAYKTIDGKKVYTNYSAKKQVKVK</sequence>
<feature type="coiled-coil region" evidence="4">
    <location>
        <begin position="1126"/>
        <end position="1198"/>
    </location>
</feature>
<dbReference type="GO" id="GO:0005975">
    <property type="term" value="P:carbohydrate metabolic process"/>
    <property type="evidence" value="ECO:0007669"/>
    <property type="project" value="InterPro"/>
</dbReference>
<accession>A0A4V6HRN1</accession>
<dbReference type="STRING" id="180332.GCA_000797495_02748"/>
<dbReference type="SUPFAM" id="SSF48208">
    <property type="entry name" value="Six-hairpin glycosidases"/>
    <property type="match status" value="1"/>
</dbReference>
<dbReference type="PANTHER" id="PTHR33307:SF6">
    <property type="entry name" value="ALPHA-RHAMNOSIDASE (EUROFUNG)-RELATED"/>
    <property type="match status" value="1"/>
</dbReference>
<dbReference type="Gene3D" id="1.50.10.10">
    <property type="match status" value="1"/>
</dbReference>
<protein>
    <recommendedName>
        <fullName evidence="2">alpha-L-rhamnosidase</fullName>
        <ecNumber evidence="2">3.2.1.40</ecNumber>
    </recommendedName>
</protein>
<feature type="chain" id="PRO_5020636490" description="alpha-L-rhamnosidase" evidence="6">
    <location>
        <begin position="31"/>
        <end position="1297"/>
    </location>
</feature>
<feature type="region of interest" description="Disordered" evidence="5">
    <location>
        <begin position="1010"/>
        <end position="1046"/>
    </location>
</feature>
<dbReference type="Proteomes" id="UP000306509">
    <property type="component" value="Unassembled WGS sequence"/>
</dbReference>
<feature type="domain" description="Alpha-L-rhamnosidase six-hairpin glycosidase" evidence="9">
    <location>
        <begin position="517"/>
        <end position="872"/>
    </location>
</feature>
<dbReference type="Gene3D" id="2.60.40.10">
    <property type="entry name" value="Immunoglobulins"/>
    <property type="match status" value="2"/>
</dbReference>
<dbReference type="Pfam" id="PF05592">
    <property type="entry name" value="Bac_rhamnosid"/>
    <property type="match status" value="1"/>
</dbReference>
<evidence type="ECO:0000259" key="10">
    <source>
        <dbReference type="Pfam" id="PF17390"/>
    </source>
</evidence>
<dbReference type="InterPro" id="IPR008902">
    <property type="entry name" value="Rhamnosid_concanavalin"/>
</dbReference>
<evidence type="ECO:0000313" key="12">
    <source>
        <dbReference type="Proteomes" id="UP000306509"/>
    </source>
</evidence>
<evidence type="ECO:0000313" key="11">
    <source>
        <dbReference type="EMBL" id="TLC99757.1"/>
    </source>
</evidence>
<dbReference type="InterPro" id="IPR008928">
    <property type="entry name" value="6-hairpin_glycosidase_sf"/>
</dbReference>
<keyword evidence="6" id="KW-0732">Signal</keyword>
<evidence type="ECO:0000256" key="6">
    <source>
        <dbReference type="SAM" id="SignalP"/>
    </source>
</evidence>
<dbReference type="PANTHER" id="PTHR33307">
    <property type="entry name" value="ALPHA-RHAMNOSIDASE (EUROFUNG)"/>
    <property type="match status" value="1"/>
</dbReference>
<dbReference type="Gene3D" id="2.60.420.10">
    <property type="entry name" value="Maltose phosphorylase, domain 3"/>
    <property type="match status" value="1"/>
</dbReference>
<feature type="domain" description="Alpha-L-rhamnosidase concanavalin-like" evidence="7">
    <location>
        <begin position="398"/>
        <end position="512"/>
    </location>
</feature>
<dbReference type="RefSeq" id="WP_138003091.1">
    <property type="nucleotide sequence ID" value="NZ_QGQD01000066.1"/>
</dbReference>
<comment type="catalytic activity">
    <reaction evidence="1">
        <text>Hydrolysis of terminal non-reducing alpha-L-rhamnose residues in alpha-L-rhamnosides.</text>
        <dbReference type="EC" id="3.2.1.40"/>
    </reaction>
</comment>
<gene>
    <name evidence="11" type="ORF">DSM106044_03398</name>
</gene>
<evidence type="ECO:0000259" key="9">
    <source>
        <dbReference type="Pfam" id="PF17389"/>
    </source>
</evidence>
<dbReference type="InterPro" id="IPR013783">
    <property type="entry name" value="Ig-like_fold"/>
</dbReference>
<evidence type="ECO:0000256" key="2">
    <source>
        <dbReference type="ARBA" id="ARBA00012652"/>
    </source>
</evidence>
<dbReference type="Pfam" id="PF08531">
    <property type="entry name" value="Bac_rhamnosid_N"/>
    <property type="match status" value="1"/>
</dbReference>
<dbReference type="EC" id="3.2.1.40" evidence="2"/>
<dbReference type="InterPro" id="IPR016007">
    <property type="entry name" value="Alpha_rhamnosid"/>
</dbReference>
<dbReference type="Pfam" id="PF25788">
    <property type="entry name" value="Ig_Rha78A_N"/>
    <property type="match status" value="1"/>
</dbReference>
<feature type="coiled-coil region" evidence="4">
    <location>
        <begin position="1073"/>
        <end position="1100"/>
    </location>
</feature>
<dbReference type="GO" id="GO:0030596">
    <property type="term" value="F:alpha-L-rhamnosidase activity"/>
    <property type="evidence" value="ECO:0007669"/>
    <property type="project" value="UniProtKB-EC"/>
</dbReference>
<name>A0A4V6HRN1_9FIRM</name>
<dbReference type="Pfam" id="PF17389">
    <property type="entry name" value="Bac_rhamnosid6H"/>
    <property type="match status" value="1"/>
</dbReference>
<feature type="domain" description="Alpha-L-rhamnosidase C-terminal" evidence="10">
    <location>
        <begin position="875"/>
        <end position="949"/>
    </location>
</feature>
<feature type="compositionally biased region" description="Low complexity" evidence="5">
    <location>
        <begin position="1018"/>
        <end position="1029"/>
    </location>
</feature>
<evidence type="ECO:0000256" key="1">
    <source>
        <dbReference type="ARBA" id="ARBA00001445"/>
    </source>
</evidence>
<dbReference type="EMBL" id="QGQD01000066">
    <property type="protein sequence ID" value="TLC99757.1"/>
    <property type="molecule type" value="Genomic_DNA"/>
</dbReference>
<feature type="compositionally biased region" description="Basic and acidic residues" evidence="5">
    <location>
        <begin position="1030"/>
        <end position="1039"/>
    </location>
</feature>
<dbReference type="InterPro" id="IPR035396">
    <property type="entry name" value="Bac_rhamnosid6H"/>
</dbReference>
<dbReference type="InterPro" id="IPR035398">
    <property type="entry name" value="Bac_rhamnosid_C"/>
</dbReference>
<dbReference type="Pfam" id="PF17390">
    <property type="entry name" value="Bac_rhamnosid_C"/>
    <property type="match status" value="1"/>
</dbReference>
<organism evidence="11 12">
    <name type="scientific">Robinsoniella peoriensis</name>
    <dbReference type="NCBI Taxonomy" id="180332"/>
    <lineage>
        <taxon>Bacteria</taxon>
        <taxon>Bacillati</taxon>
        <taxon>Bacillota</taxon>
        <taxon>Clostridia</taxon>
        <taxon>Lachnospirales</taxon>
        <taxon>Lachnospiraceae</taxon>
        <taxon>Robinsoniella</taxon>
    </lineage>
</organism>
<evidence type="ECO:0000259" key="7">
    <source>
        <dbReference type="Pfam" id="PF05592"/>
    </source>
</evidence>
<dbReference type="InterPro" id="IPR012341">
    <property type="entry name" value="6hp_glycosidase-like_sf"/>
</dbReference>